<evidence type="ECO:0000313" key="3">
    <source>
        <dbReference type="Proteomes" id="UP000324222"/>
    </source>
</evidence>
<name>A0A5B7JSU9_PORTR</name>
<accession>A0A5B7JSU9</accession>
<reference evidence="2 3" key="1">
    <citation type="submission" date="2019-05" db="EMBL/GenBank/DDBJ databases">
        <title>Another draft genome of Portunus trituberculatus and its Hox gene families provides insights of decapod evolution.</title>
        <authorList>
            <person name="Jeong J.-H."/>
            <person name="Song I."/>
            <person name="Kim S."/>
            <person name="Choi T."/>
            <person name="Kim D."/>
            <person name="Ryu S."/>
            <person name="Kim W."/>
        </authorList>
    </citation>
    <scope>NUCLEOTIDE SEQUENCE [LARGE SCALE GENOMIC DNA]</scope>
    <source>
        <tissue evidence="2">Muscle</tissue>
    </source>
</reference>
<sequence length="53" mass="5615">MSPSISHLASPQELRPTQKDLSENRAHLPHPPAPRGPVMVCYQAAGDGSTPSP</sequence>
<feature type="region of interest" description="Disordered" evidence="1">
    <location>
        <begin position="1"/>
        <end position="53"/>
    </location>
</feature>
<keyword evidence="3" id="KW-1185">Reference proteome</keyword>
<organism evidence="2 3">
    <name type="scientific">Portunus trituberculatus</name>
    <name type="common">Swimming crab</name>
    <name type="synonym">Neptunus trituberculatus</name>
    <dbReference type="NCBI Taxonomy" id="210409"/>
    <lineage>
        <taxon>Eukaryota</taxon>
        <taxon>Metazoa</taxon>
        <taxon>Ecdysozoa</taxon>
        <taxon>Arthropoda</taxon>
        <taxon>Crustacea</taxon>
        <taxon>Multicrustacea</taxon>
        <taxon>Malacostraca</taxon>
        <taxon>Eumalacostraca</taxon>
        <taxon>Eucarida</taxon>
        <taxon>Decapoda</taxon>
        <taxon>Pleocyemata</taxon>
        <taxon>Brachyura</taxon>
        <taxon>Eubrachyura</taxon>
        <taxon>Portunoidea</taxon>
        <taxon>Portunidae</taxon>
        <taxon>Portuninae</taxon>
        <taxon>Portunus</taxon>
    </lineage>
</organism>
<protein>
    <submittedName>
        <fullName evidence="2">Uncharacterized protein</fullName>
    </submittedName>
</protein>
<proteinExistence type="predicted"/>
<feature type="compositionally biased region" description="Basic and acidic residues" evidence="1">
    <location>
        <begin position="16"/>
        <end position="26"/>
    </location>
</feature>
<dbReference type="AlphaFoldDB" id="A0A5B7JSU9"/>
<evidence type="ECO:0000256" key="1">
    <source>
        <dbReference type="SAM" id="MobiDB-lite"/>
    </source>
</evidence>
<dbReference type="Proteomes" id="UP000324222">
    <property type="component" value="Unassembled WGS sequence"/>
</dbReference>
<dbReference type="EMBL" id="VSRR010110874">
    <property type="protein sequence ID" value="MPC97655.1"/>
    <property type="molecule type" value="Genomic_DNA"/>
</dbReference>
<gene>
    <name evidence="2" type="ORF">E2C01_092979</name>
</gene>
<comment type="caution">
    <text evidence="2">The sequence shown here is derived from an EMBL/GenBank/DDBJ whole genome shotgun (WGS) entry which is preliminary data.</text>
</comment>
<evidence type="ECO:0000313" key="2">
    <source>
        <dbReference type="EMBL" id="MPC97655.1"/>
    </source>
</evidence>